<evidence type="ECO:0000313" key="2">
    <source>
        <dbReference type="Proteomes" id="UP001229421"/>
    </source>
</evidence>
<sequence>MTKNTRTLYYLVMVIYSDHLRQFTNVSSSIEQETIYISFSFCYFHCMHQYHTCRLDKLKLVRRTLA</sequence>
<evidence type="ECO:0000313" key="1">
    <source>
        <dbReference type="EMBL" id="KAK1428569.1"/>
    </source>
</evidence>
<protein>
    <submittedName>
        <fullName evidence="1">Uncharacterized protein</fullName>
    </submittedName>
</protein>
<accession>A0AAD8P1E1</accession>
<organism evidence="1 2">
    <name type="scientific">Tagetes erecta</name>
    <name type="common">African marigold</name>
    <dbReference type="NCBI Taxonomy" id="13708"/>
    <lineage>
        <taxon>Eukaryota</taxon>
        <taxon>Viridiplantae</taxon>
        <taxon>Streptophyta</taxon>
        <taxon>Embryophyta</taxon>
        <taxon>Tracheophyta</taxon>
        <taxon>Spermatophyta</taxon>
        <taxon>Magnoliopsida</taxon>
        <taxon>eudicotyledons</taxon>
        <taxon>Gunneridae</taxon>
        <taxon>Pentapetalae</taxon>
        <taxon>asterids</taxon>
        <taxon>campanulids</taxon>
        <taxon>Asterales</taxon>
        <taxon>Asteraceae</taxon>
        <taxon>Asteroideae</taxon>
        <taxon>Heliantheae alliance</taxon>
        <taxon>Tageteae</taxon>
        <taxon>Tagetes</taxon>
    </lineage>
</organism>
<dbReference type="Proteomes" id="UP001229421">
    <property type="component" value="Unassembled WGS sequence"/>
</dbReference>
<keyword evidence="2" id="KW-1185">Reference proteome</keyword>
<dbReference type="EMBL" id="JAUHHV010000004">
    <property type="protein sequence ID" value="KAK1428569.1"/>
    <property type="molecule type" value="Genomic_DNA"/>
</dbReference>
<gene>
    <name evidence="1" type="ORF">QVD17_17406</name>
</gene>
<reference evidence="1" key="1">
    <citation type="journal article" date="2023" name="bioRxiv">
        <title>Improved chromosome-level genome assembly for marigold (Tagetes erecta).</title>
        <authorList>
            <person name="Jiang F."/>
            <person name="Yuan L."/>
            <person name="Wang S."/>
            <person name="Wang H."/>
            <person name="Xu D."/>
            <person name="Wang A."/>
            <person name="Fan W."/>
        </authorList>
    </citation>
    <scope>NUCLEOTIDE SEQUENCE</scope>
    <source>
        <strain evidence="1">WSJ</strain>
        <tissue evidence="1">Leaf</tissue>
    </source>
</reference>
<proteinExistence type="predicted"/>
<name>A0AAD8P1E1_TARER</name>
<dbReference type="AlphaFoldDB" id="A0AAD8P1E1"/>
<comment type="caution">
    <text evidence="1">The sequence shown here is derived from an EMBL/GenBank/DDBJ whole genome shotgun (WGS) entry which is preliminary data.</text>
</comment>